<keyword evidence="3" id="KW-0862">Zinc</keyword>
<gene>
    <name evidence="7" type="ORF">TSOC_004962</name>
</gene>
<evidence type="ECO:0000256" key="3">
    <source>
        <dbReference type="ARBA" id="ARBA00022833"/>
    </source>
</evidence>
<evidence type="ECO:0000256" key="4">
    <source>
        <dbReference type="PROSITE-ProRule" id="PRU00134"/>
    </source>
</evidence>
<evidence type="ECO:0000256" key="5">
    <source>
        <dbReference type="SAM" id="MobiDB-lite"/>
    </source>
</evidence>
<proteinExistence type="predicted"/>
<keyword evidence="1" id="KW-0479">Metal-binding</keyword>
<keyword evidence="2 4" id="KW-0863">Zinc-finger</keyword>
<dbReference type="SUPFAM" id="SSF144232">
    <property type="entry name" value="HIT/MYND zinc finger-like"/>
    <property type="match status" value="1"/>
</dbReference>
<evidence type="ECO:0000256" key="2">
    <source>
        <dbReference type="ARBA" id="ARBA00022771"/>
    </source>
</evidence>
<accession>A0A2J8A7H9</accession>
<organism evidence="7 8">
    <name type="scientific">Tetrabaena socialis</name>
    <dbReference type="NCBI Taxonomy" id="47790"/>
    <lineage>
        <taxon>Eukaryota</taxon>
        <taxon>Viridiplantae</taxon>
        <taxon>Chlorophyta</taxon>
        <taxon>core chlorophytes</taxon>
        <taxon>Chlorophyceae</taxon>
        <taxon>CS clade</taxon>
        <taxon>Chlamydomonadales</taxon>
        <taxon>Tetrabaenaceae</taxon>
        <taxon>Tetrabaena</taxon>
    </lineage>
</organism>
<sequence length="624" mass="62480">MLCGRAKAQAITTRMPAAASWESAGSAASPAWRQGHDGQGCAKLLTAKPYKNKKMNDLGHRAANEALGKRGPHRTIGPADAATAEATAAASVAAAALAGAAAGAGPPPFPPRPAPAPLSASSPAATVAAAAAAASATAAVAAVEVAAGRAASAQLVCALRAGLTGCLEQLLRRAGADPACPEARLPDYLLLEGGEAHNHRAAMQLLAGPCEPRPAAALVATVGKLLRVRAAPGALLAAGLREGPGPRLGRGLVGLAFTVVGDLRGSVERSPLLLGREPAAGVAPISPMQWLAACEWLPPLFRLAGAMEAAAGRASAAPALESVAKCWVVVLRWMPLLARRAWWAAARAAGSSGSGAGSGGAQAGLCAAWRSLLLGRLGCVAVLGVALRALLPSTVPVDRARVAENLAESCCCVAAAYPAEVRAAALAAEAAAEAAAAAASSSRSSSRKRAGPKAGGGKGAAGKGGVEGVAAVEAASGWRPRHMRTLAKELRSAGRDRAAAAVEALAVQLERWIAAGGEGVGSEEVERAVKRLPALPFIDAAARLLPARPDTPDFRLRACDNPACDNLAGESEAGQGQQACMRCGAAWYCRPECKAAHWDAPGGHKEACGAGGPARELKDGRAAG</sequence>
<evidence type="ECO:0000256" key="1">
    <source>
        <dbReference type="ARBA" id="ARBA00022723"/>
    </source>
</evidence>
<dbReference type="Pfam" id="PF01753">
    <property type="entry name" value="zf-MYND"/>
    <property type="match status" value="1"/>
</dbReference>
<keyword evidence="8" id="KW-1185">Reference proteome</keyword>
<evidence type="ECO:0000259" key="6">
    <source>
        <dbReference type="PROSITE" id="PS50865"/>
    </source>
</evidence>
<evidence type="ECO:0000313" key="7">
    <source>
        <dbReference type="EMBL" id="PNH08489.1"/>
    </source>
</evidence>
<evidence type="ECO:0000313" key="8">
    <source>
        <dbReference type="Proteomes" id="UP000236333"/>
    </source>
</evidence>
<feature type="compositionally biased region" description="Gly residues" evidence="5">
    <location>
        <begin position="453"/>
        <end position="464"/>
    </location>
</feature>
<dbReference type="Proteomes" id="UP000236333">
    <property type="component" value="Unassembled WGS sequence"/>
</dbReference>
<dbReference type="EMBL" id="PGGS01000127">
    <property type="protein sequence ID" value="PNH08489.1"/>
    <property type="molecule type" value="Genomic_DNA"/>
</dbReference>
<dbReference type="InterPro" id="IPR002893">
    <property type="entry name" value="Znf_MYND"/>
</dbReference>
<dbReference type="GO" id="GO:0008270">
    <property type="term" value="F:zinc ion binding"/>
    <property type="evidence" value="ECO:0007669"/>
    <property type="project" value="UniProtKB-KW"/>
</dbReference>
<feature type="region of interest" description="Disordered" evidence="5">
    <location>
        <begin position="441"/>
        <end position="464"/>
    </location>
</feature>
<comment type="caution">
    <text evidence="7">The sequence shown here is derived from an EMBL/GenBank/DDBJ whole genome shotgun (WGS) entry which is preliminary data.</text>
</comment>
<dbReference type="AlphaFoldDB" id="A0A2J8A7H9"/>
<feature type="domain" description="MYND-type" evidence="6">
    <location>
        <begin position="561"/>
        <end position="608"/>
    </location>
</feature>
<protein>
    <recommendedName>
        <fullName evidence="6">MYND-type domain-containing protein</fullName>
    </recommendedName>
</protein>
<reference evidence="7 8" key="1">
    <citation type="journal article" date="2017" name="Mol. Biol. Evol.">
        <title>The 4-celled Tetrabaena socialis nuclear genome reveals the essential components for genetic control of cell number at the origin of multicellularity in the volvocine lineage.</title>
        <authorList>
            <person name="Featherston J."/>
            <person name="Arakaki Y."/>
            <person name="Hanschen E.R."/>
            <person name="Ferris P.J."/>
            <person name="Michod R.E."/>
            <person name="Olson B.J.S.C."/>
            <person name="Nozaki H."/>
            <person name="Durand P.M."/>
        </authorList>
    </citation>
    <scope>NUCLEOTIDE SEQUENCE [LARGE SCALE GENOMIC DNA]</scope>
    <source>
        <strain evidence="7 8">NIES-571</strain>
    </source>
</reference>
<dbReference type="PROSITE" id="PS50865">
    <property type="entry name" value="ZF_MYND_2"/>
    <property type="match status" value="1"/>
</dbReference>
<dbReference type="Gene3D" id="6.10.140.2220">
    <property type="match status" value="1"/>
</dbReference>
<name>A0A2J8A7H9_9CHLO</name>
<dbReference type="OrthoDB" id="544200at2759"/>